<dbReference type="AlphaFoldDB" id="A0AA38UA56"/>
<keyword evidence="2" id="KW-1133">Transmembrane helix</keyword>
<accession>A0AA38UA56</accession>
<dbReference type="GO" id="GO:0016787">
    <property type="term" value="F:hydrolase activity"/>
    <property type="evidence" value="ECO:0007669"/>
    <property type="project" value="UniProtKB-KW"/>
</dbReference>
<name>A0AA38UA56_9AGAR</name>
<feature type="transmembrane region" description="Helical" evidence="2">
    <location>
        <begin position="21"/>
        <end position="42"/>
    </location>
</feature>
<keyword evidence="2" id="KW-0812">Transmembrane</keyword>
<evidence type="ECO:0000256" key="1">
    <source>
        <dbReference type="ARBA" id="ARBA00022801"/>
    </source>
</evidence>
<dbReference type="InterPro" id="IPR029058">
    <property type="entry name" value="AB_hydrolase_fold"/>
</dbReference>
<evidence type="ECO:0000256" key="2">
    <source>
        <dbReference type="SAM" id="Phobius"/>
    </source>
</evidence>
<dbReference type="Proteomes" id="UP001163846">
    <property type="component" value="Unassembled WGS sequence"/>
</dbReference>
<dbReference type="PANTHER" id="PTHR48081:SF31">
    <property type="entry name" value="STERYL ACETYL HYDROLASE MUG81-RELATED"/>
    <property type="match status" value="1"/>
</dbReference>
<keyword evidence="4" id="KW-1185">Reference proteome</keyword>
<reference evidence="3" key="1">
    <citation type="submission" date="2022-08" db="EMBL/GenBank/DDBJ databases">
        <authorList>
            <consortium name="DOE Joint Genome Institute"/>
            <person name="Min B."/>
            <person name="Riley R."/>
            <person name="Sierra-Patev S."/>
            <person name="Naranjo-Ortiz M."/>
            <person name="Looney B."/>
            <person name="Konkel Z."/>
            <person name="Slot J.C."/>
            <person name="Sakamoto Y."/>
            <person name="Steenwyk J.L."/>
            <person name="Rokas A."/>
            <person name="Carro J."/>
            <person name="Camarero S."/>
            <person name="Ferreira P."/>
            <person name="Molpeceres G."/>
            <person name="Ruiz-Duenas F.J."/>
            <person name="Serrano A."/>
            <person name="Henrissat B."/>
            <person name="Drula E."/>
            <person name="Hughes K.W."/>
            <person name="Mata J.L."/>
            <person name="Ishikawa N.K."/>
            <person name="Vargas-Isla R."/>
            <person name="Ushijima S."/>
            <person name="Smith C.A."/>
            <person name="Ahrendt S."/>
            <person name="Andreopoulos W."/>
            <person name="He G."/>
            <person name="Labutti K."/>
            <person name="Lipzen A."/>
            <person name="Ng V."/>
            <person name="Sandor L."/>
            <person name="Barry K."/>
            <person name="Martinez A.T."/>
            <person name="Xiao Y."/>
            <person name="Gibbons J.G."/>
            <person name="Terashima K."/>
            <person name="Hibbett D.S."/>
            <person name="Grigoriev I.V."/>
        </authorList>
    </citation>
    <scope>NUCLEOTIDE SEQUENCE</scope>
    <source>
        <strain evidence="3">TFB9207</strain>
    </source>
</reference>
<proteinExistence type="predicted"/>
<keyword evidence="1 3" id="KW-0378">Hydrolase</keyword>
<comment type="caution">
    <text evidence="3">The sequence shown here is derived from an EMBL/GenBank/DDBJ whole genome shotgun (WGS) entry which is preliminary data.</text>
</comment>
<keyword evidence="2" id="KW-0472">Membrane</keyword>
<gene>
    <name evidence="3" type="ORF">F5878DRAFT_568239</name>
</gene>
<dbReference type="PANTHER" id="PTHR48081">
    <property type="entry name" value="AB HYDROLASE SUPERFAMILY PROTEIN C4A8.06C"/>
    <property type="match status" value="1"/>
</dbReference>
<dbReference type="EMBL" id="MU806499">
    <property type="protein sequence ID" value="KAJ3834675.1"/>
    <property type="molecule type" value="Genomic_DNA"/>
</dbReference>
<evidence type="ECO:0000313" key="3">
    <source>
        <dbReference type="EMBL" id="KAJ3834675.1"/>
    </source>
</evidence>
<dbReference type="Gene3D" id="3.40.50.1820">
    <property type="entry name" value="alpha/beta hydrolase"/>
    <property type="match status" value="1"/>
</dbReference>
<dbReference type="InterPro" id="IPR050300">
    <property type="entry name" value="GDXG_lipolytic_enzyme"/>
</dbReference>
<dbReference type="InterPro" id="IPR019436">
    <property type="entry name" value="Say1-like"/>
</dbReference>
<dbReference type="SUPFAM" id="SSF53474">
    <property type="entry name" value="alpha/beta-Hydrolases"/>
    <property type="match status" value="1"/>
</dbReference>
<sequence>MSGAGDKTYNERISWKNRLNVAFLFIRIPLTLLIYTLSSPFVPSNVYTAKPLKRRLYDRFVQVISRLSIAESALLPRRSGLNVYQQWIKGRSPDLVSVVDELNVSVNEGKENPSTSCQLLWVGPKQTDRVILHFPGGAYMFPVSEMVFKFWRYAQLEWEKQGLKVGIAVLSYTVGSGKDAAFPIQLVQATRALKYLLSMGCDLSNIQLVGDSAGGNLVAQLLLHAAHPVPLPIPPLELPAGARLRGVYLMSPWVSLCDSEQWGSSIRTKDDDIKTGRSWGNIYINNIPNGNDSDVSLSQLLPYADPISAPNGWYSSLPTIVDRILVSAGKEERLLDPVQTFFDTKIQPYFGDTNGTLILQDGGIHDDPFLDFAVADEPLENSLTAVILGWIAEGFSNR</sequence>
<evidence type="ECO:0000313" key="4">
    <source>
        <dbReference type="Proteomes" id="UP001163846"/>
    </source>
</evidence>
<organism evidence="3 4">
    <name type="scientific">Lentinula raphanica</name>
    <dbReference type="NCBI Taxonomy" id="153919"/>
    <lineage>
        <taxon>Eukaryota</taxon>
        <taxon>Fungi</taxon>
        <taxon>Dikarya</taxon>
        <taxon>Basidiomycota</taxon>
        <taxon>Agaricomycotina</taxon>
        <taxon>Agaricomycetes</taxon>
        <taxon>Agaricomycetidae</taxon>
        <taxon>Agaricales</taxon>
        <taxon>Marasmiineae</taxon>
        <taxon>Omphalotaceae</taxon>
        <taxon>Lentinula</taxon>
    </lineage>
</organism>
<protein>
    <submittedName>
        <fullName evidence="3">Alpha/Beta hydrolase protein</fullName>
    </submittedName>
</protein>
<dbReference type="Pfam" id="PF10340">
    <property type="entry name" value="Say1_Mug180"/>
    <property type="match status" value="1"/>
</dbReference>